<comment type="subunit">
    <text evidence="2 7">Homodimer.</text>
</comment>
<keyword evidence="4 7" id="KW-0808">Transferase</keyword>
<evidence type="ECO:0000256" key="3">
    <source>
        <dbReference type="ARBA" id="ARBA00022576"/>
    </source>
</evidence>
<dbReference type="Proteomes" id="UP000051439">
    <property type="component" value="Unassembled WGS sequence"/>
</dbReference>
<evidence type="ECO:0000313" key="10">
    <source>
        <dbReference type="Proteomes" id="UP000051439"/>
    </source>
</evidence>
<dbReference type="UniPathway" id="UPA00031">
    <property type="reaction ID" value="UER00012"/>
</dbReference>
<evidence type="ECO:0000256" key="1">
    <source>
        <dbReference type="ARBA" id="ARBA00001933"/>
    </source>
</evidence>
<dbReference type="InterPro" id="IPR015424">
    <property type="entry name" value="PyrdxlP-dep_Trfase"/>
</dbReference>
<dbReference type="Gene3D" id="3.90.1150.10">
    <property type="entry name" value="Aspartate Aminotransferase, domain 1"/>
    <property type="match status" value="1"/>
</dbReference>
<evidence type="ECO:0000313" key="9">
    <source>
        <dbReference type="EMBL" id="KRL22948.1"/>
    </source>
</evidence>
<keyword evidence="5 7" id="KW-0663">Pyridoxal phosphate</keyword>
<dbReference type="NCBIfam" id="TIGR01141">
    <property type="entry name" value="hisC"/>
    <property type="match status" value="1"/>
</dbReference>
<evidence type="ECO:0000259" key="8">
    <source>
        <dbReference type="Pfam" id="PF00155"/>
    </source>
</evidence>
<dbReference type="InterPro" id="IPR005861">
    <property type="entry name" value="HisP_aminotrans"/>
</dbReference>
<dbReference type="SUPFAM" id="SSF53383">
    <property type="entry name" value="PLP-dependent transferases"/>
    <property type="match status" value="1"/>
</dbReference>
<dbReference type="EMBL" id="AZEB01000003">
    <property type="protein sequence ID" value="KRL22948.1"/>
    <property type="molecule type" value="Genomic_DNA"/>
</dbReference>
<feature type="modified residue" description="N6-(pyridoxal phosphate)lysine" evidence="7">
    <location>
        <position position="225"/>
    </location>
</feature>
<evidence type="ECO:0000256" key="6">
    <source>
        <dbReference type="ARBA" id="ARBA00023102"/>
    </source>
</evidence>
<comment type="similarity">
    <text evidence="7">Belongs to the class-II pyridoxal-phosphate-dependent aminotransferase family. Histidinol-phosphate aminotransferase subfamily.</text>
</comment>
<evidence type="ECO:0000256" key="7">
    <source>
        <dbReference type="HAMAP-Rule" id="MF_01023"/>
    </source>
</evidence>
<comment type="pathway">
    <text evidence="7">Amino-acid biosynthesis; L-histidine biosynthesis; L-histidine from 5-phospho-alpha-D-ribose 1-diphosphate: step 7/9.</text>
</comment>
<keyword evidence="3 7" id="KW-0032">Aminotransferase</keyword>
<dbReference type="GO" id="GO:0030170">
    <property type="term" value="F:pyridoxal phosphate binding"/>
    <property type="evidence" value="ECO:0007669"/>
    <property type="project" value="InterPro"/>
</dbReference>
<keyword evidence="10" id="KW-1185">Reference proteome</keyword>
<dbReference type="InterPro" id="IPR050106">
    <property type="entry name" value="HistidinolP_aminotransfase"/>
</dbReference>
<protein>
    <recommendedName>
        <fullName evidence="7">Histidinol-phosphate aminotransferase</fullName>
        <ecNumber evidence="7">2.6.1.9</ecNumber>
    </recommendedName>
    <alternativeName>
        <fullName evidence="7">Imidazole acetol-phosphate transaminase</fullName>
    </alternativeName>
</protein>
<dbReference type="Pfam" id="PF00155">
    <property type="entry name" value="Aminotran_1_2"/>
    <property type="match status" value="1"/>
</dbReference>
<evidence type="ECO:0000256" key="5">
    <source>
        <dbReference type="ARBA" id="ARBA00022898"/>
    </source>
</evidence>
<dbReference type="PATRIC" id="fig|1423766.4.peg.1762"/>
<dbReference type="CDD" id="cd00609">
    <property type="entry name" value="AAT_like"/>
    <property type="match status" value="1"/>
</dbReference>
<dbReference type="PANTHER" id="PTHR43643">
    <property type="entry name" value="HISTIDINOL-PHOSPHATE AMINOTRANSFERASE 2"/>
    <property type="match status" value="1"/>
</dbReference>
<proteinExistence type="inferred from homology"/>
<name>A0A0R1NX78_9LACO</name>
<comment type="catalytic activity">
    <reaction evidence="7">
        <text>L-histidinol phosphate + 2-oxoglutarate = 3-(imidazol-4-yl)-2-oxopropyl phosphate + L-glutamate</text>
        <dbReference type="Rhea" id="RHEA:23744"/>
        <dbReference type="ChEBI" id="CHEBI:16810"/>
        <dbReference type="ChEBI" id="CHEBI:29985"/>
        <dbReference type="ChEBI" id="CHEBI:57766"/>
        <dbReference type="ChEBI" id="CHEBI:57980"/>
        <dbReference type="EC" id="2.6.1.9"/>
    </reaction>
</comment>
<dbReference type="InterPro" id="IPR015422">
    <property type="entry name" value="PyrdxlP-dep_Trfase_small"/>
</dbReference>
<evidence type="ECO:0000256" key="4">
    <source>
        <dbReference type="ARBA" id="ARBA00022679"/>
    </source>
</evidence>
<dbReference type="PANTHER" id="PTHR43643:SF3">
    <property type="entry name" value="HISTIDINOL-PHOSPHATE AMINOTRANSFERASE"/>
    <property type="match status" value="1"/>
</dbReference>
<dbReference type="GO" id="GO:0000105">
    <property type="term" value="P:L-histidine biosynthetic process"/>
    <property type="evidence" value="ECO:0007669"/>
    <property type="project" value="UniProtKB-UniRule"/>
</dbReference>
<dbReference type="GO" id="GO:0004400">
    <property type="term" value="F:histidinol-phosphate transaminase activity"/>
    <property type="evidence" value="ECO:0007669"/>
    <property type="project" value="UniProtKB-UniRule"/>
</dbReference>
<dbReference type="InterPro" id="IPR015421">
    <property type="entry name" value="PyrdxlP-dep_Trfase_major"/>
</dbReference>
<gene>
    <name evidence="7" type="primary">hisC</name>
    <name evidence="9" type="ORF">FC98_GL001703</name>
</gene>
<dbReference type="RefSeq" id="WP_054654549.1">
    <property type="nucleotide sequence ID" value="NZ_AZEB01000003.1"/>
</dbReference>
<dbReference type="EC" id="2.6.1.9" evidence="7"/>
<keyword evidence="7" id="KW-0028">Amino-acid biosynthesis</keyword>
<dbReference type="Gene3D" id="3.40.640.10">
    <property type="entry name" value="Type I PLP-dependent aspartate aminotransferase-like (Major domain)"/>
    <property type="match status" value="1"/>
</dbReference>
<dbReference type="InterPro" id="IPR004839">
    <property type="entry name" value="Aminotransferase_I/II_large"/>
</dbReference>
<dbReference type="AlphaFoldDB" id="A0A0R1NX78"/>
<keyword evidence="6 7" id="KW-0368">Histidine biosynthesis</keyword>
<accession>A0A0R1NX78</accession>
<evidence type="ECO:0000256" key="2">
    <source>
        <dbReference type="ARBA" id="ARBA00011738"/>
    </source>
</evidence>
<reference evidence="9 10" key="1">
    <citation type="journal article" date="2015" name="Genome Announc.">
        <title>Expanding the biotechnology potential of lactobacilli through comparative genomics of 213 strains and associated genera.</title>
        <authorList>
            <person name="Sun Z."/>
            <person name="Harris H.M."/>
            <person name="McCann A."/>
            <person name="Guo C."/>
            <person name="Argimon S."/>
            <person name="Zhang W."/>
            <person name="Yang X."/>
            <person name="Jeffery I.B."/>
            <person name="Cooney J.C."/>
            <person name="Kagawa T.F."/>
            <person name="Liu W."/>
            <person name="Song Y."/>
            <person name="Salvetti E."/>
            <person name="Wrobel A."/>
            <person name="Rasinkangas P."/>
            <person name="Parkhill J."/>
            <person name="Rea M.C."/>
            <person name="O'Sullivan O."/>
            <person name="Ritari J."/>
            <person name="Douillard F.P."/>
            <person name="Paul Ross R."/>
            <person name="Yang R."/>
            <person name="Briner A.E."/>
            <person name="Felis G.E."/>
            <person name="de Vos W.M."/>
            <person name="Barrangou R."/>
            <person name="Klaenhammer T.R."/>
            <person name="Caufield P.W."/>
            <person name="Cui Y."/>
            <person name="Zhang H."/>
            <person name="O'Toole P.W."/>
        </authorList>
    </citation>
    <scope>NUCLEOTIDE SEQUENCE [LARGE SCALE GENOMIC DNA]</scope>
    <source>
        <strain evidence="9 10">DSM 19906</strain>
    </source>
</reference>
<dbReference type="HAMAP" id="MF_01023">
    <property type="entry name" value="HisC_aminotrans_2"/>
    <property type="match status" value="1"/>
</dbReference>
<feature type="domain" description="Aminotransferase class I/classII large" evidence="8">
    <location>
        <begin position="32"/>
        <end position="361"/>
    </location>
</feature>
<organism evidence="9 10">
    <name type="scientific">Lentilactobacillus kisonensis DSM 19906 = JCM 15041</name>
    <dbReference type="NCBI Taxonomy" id="1423766"/>
    <lineage>
        <taxon>Bacteria</taxon>
        <taxon>Bacillati</taxon>
        <taxon>Bacillota</taxon>
        <taxon>Bacilli</taxon>
        <taxon>Lactobacillales</taxon>
        <taxon>Lactobacillaceae</taxon>
        <taxon>Lentilactobacillus</taxon>
    </lineage>
</organism>
<comment type="caution">
    <text evidence="9">The sequence shown here is derived from an EMBL/GenBank/DDBJ whole genome shotgun (WGS) entry which is preliminary data.</text>
</comment>
<comment type="cofactor">
    <cofactor evidence="1 7">
        <name>pyridoxal 5'-phosphate</name>
        <dbReference type="ChEBI" id="CHEBI:597326"/>
    </cofactor>
</comment>
<sequence>MFDNTFRKQINDCEPYIAGETEDVVRKRYHLTKVVKLGSNENPYGPFDHARQAMIRSIDTVNRYPEDDFVETKQLIADQWGLAAENVAIGSGAGNILENLAKEFLNEGDEVLIAKQSYRLYREISKMMGAKVLEIPLRNDFQFDLTAFQKQINDKTKLIWICNPNNPTSTLTDAAQLETFIDNLPDHVWVVIDEAYADFSDQTKLPDLRKYIGKKRVVIVRTFSKFYGLAGARLGYALSDPKTIQGYDTVTEPFSTNRMVLAAAMASIKFDQKQIATTLAKIQNDRQEVTTELEKLGCEVAPSQANFIFAKIPENGATASDICQQLMEQGVIIRDCTPWGYPQHVRITIGTHKEMQFFLEKFIGLLKADEEVTQ</sequence>